<evidence type="ECO:0000313" key="2">
    <source>
        <dbReference type="Proteomes" id="UP000623440"/>
    </source>
</evidence>
<evidence type="ECO:0008006" key="3">
    <source>
        <dbReference type="Google" id="ProtNLM"/>
    </source>
</evidence>
<gene>
    <name evidence="1" type="ORF">H6G97_44415</name>
</gene>
<comment type="caution">
    <text evidence="1">The sequence shown here is derived from an EMBL/GenBank/DDBJ whole genome shotgun (WGS) entry which is preliminary data.</text>
</comment>
<protein>
    <recommendedName>
        <fullName evidence="3">Methyl-accepting chemotaxis protein</fullName>
    </recommendedName>
</protein>
<reference evidence="1 2" key="1">
    <citation type="journal article" date="2020" name="ISME J.">
        <title>Comparative genomics reveals insights into cyanobacterial evolution and habitat adaptation.</title>
        <authorList>
            <person name="Chen M.Y."/>
            <person name="Teng W.K."/>
            <person name="Zhao L."/>
            <person name="Hu C.X."/>
            <person name="Zhou Y.K."/>
            <person name="Han B.P."/>
            <person name="Song L.R."/>
            <person name="Shu W.S."/>
        </authorList>
    </citation>
    <scope>NUCLEOTIDE SEQUENCE [LARGE SCALE GENOMIC DNA]</scope>
    <source>
        <strain evidence="1 2">FACHB-838</strain>
    </source>
</reference>
<keyword evidence="2" id="KW-1185">Reference proteome</keyword>
<name>A0ABR8E651_9NOSO</name>
<dbReference type="EMBL" id="JACJSI010000369">
    <property type="protein sequence ID" value="MBD2535995.1"/>
    <property type="molecule type" value="Genomic_DNA"/>
</dbReference>
<evidence type="ECO:0000313" key="1">
    <source>
        <dbReference type="EMBL" id="MBD2535995.1"/>
    </source>
</evidence>
<proteinExistence type="predicted"/>
<accession>A0ABR8E651</accession>
<organism evidence="1 2">
    <name type="scientific">Nostoc flagelliforme FACHB-838</name>
    <dbReference type="NCBI Taxonomy" id="2692904"/>
    <lineage>
        <taxon>Bacteria</taxon>
        <taxon>Bacillati</taxon>
        <taxon>Cyanobacteriota</taxon>
        <taxon>Cyanophyceae</taxon>
        <taxon>Nostocales</taxon>
        <taxon>Nostocaceae</taxon>
        <taxon>Nostoc</taxon>
    </lineage>
</organism>
<sequence>MQPERMQKLKVVANSGQNPGFDFLQECWDDPALQIVIKKLLVKFPQWGIAIVDGVLMKWNE</sequence>
<dbReference type="Proteomes" id="UP000623440">
    <property type="component" value="Unassembled WGS sequence"/>
</dbReference>